<dbReference type="SUPFAM" id="SSF109604">
    <property type="entry name" value="HD-domain/PDEase-like"/>
    <property type="match status" value="1"/>
</dbReference>
<organism evidence="15 16">
    <name type="scientific">Strongylocentrotus purpuratus</name>
    <name type="common">Purple sea urchin</name>
    <dbReference type="NCBI Taxonomy" id="7668"/>
    <lineage>
        <taxon>Eukaryota</taxon>
        <taxon>Metazoa</taxon>
        <taxon>Echinodermata</taxon>
        <taxon>Eleutherozoa</taxon>
        <taxon>Echinozoa</taxon>
        <taxon>Echinoidea</taxon>
        <taxon>Euechinoidea</taxon>
        <taxon>Echinacea</taxon>
        <taxon>Camarodonta</taxon>
        <taxon>Echinidea</taxon>
        <taxon>Strongylocentrotidae</taxon>
        <taxon>Strongylocentrotus</taxon>
    </lineage>
</organism>
<feature type="binding site" evidence="13">
    <location>
        <position position="150"/>
    </location>
    <ligand>
        <name>Fe cation</name>
        <dbReference type="ChEBI" id="CHEBI:24875"/>
        <label>1</label>
    </ligand>
</feature>
<feature type="binding site" evidence="12">
    <location>
        <position position="154"/>
    </location>
    <ligand>
        <name>substrate</name>
    </ligand>
</feature>
<dbReference type="GO" id="GO:0005737">
    <property type="term" value="C:cytoplasm"/>
    <property type="evidence" value="ECO:0007669"/>
    <property type="project" value="UniProtKB-SubCell"/>
</dbReference>
<evidence type="ECO:0000256" key="14">
    <source>
        <dbReference type="RuleBase" id="RU367039"/>
    </source>
</evidence>
<dbReference type="InParanoid" id="A0A7M7PAF4"/>
<keyword evidence="9 13" id="KW-0408">Iron</keyword>
<evidence type="ECO:0000256" key="6">
    <source>
        <dbReference type="ARBA" id="ARBA00022490"/>
    </source>
</evidence>
<evidence type="ECO:0000256" key="7">
    <source>
        <dbReference type="ARBA" id="ARBA00022723"/>
    </source>
</evidence>
<dbReference type="AlphaFoldDB" id="A0A7M7PAF4"/>
<evidence type="ECO:0000256" key="8">
    <source>
        <dbReference type="ARBA" id="ARBA00023002"/>
    </source>
</evidence>
<keyword evidence="8 14" id="KW-0560">Oxidoreductase</keyword>
<evidence type="ECO:0000256" key="4">
    <source>
        <dbReference type="ARBA" id="ARBA00011919"/>
    </source>
</evidence>
<dbReference type="InterPro" id="IPR007828">
    <property type="entry name" value="Inositol_oxygenase"/>
</dbReference>
<feature type="binding site" evidence="12">
    <location>
        <begin position="247"/>
        <end position="248"/>
    </location>
    <ligand>
        <name>substrate</name>
    </ligand>
</feature>
<dbReference type="GO" id="GO:0050113">
    <property type="term" value="F:inositol oxygenase activity"/>
    <property type="evidence" value="ECO:0000318"/>
    <property type="project" value="GO_Central"/>
</dbReference>
<dbReference type="RefSeq" id="XP_030848173.1">
    <property type="nucleotide sequence ID" value="XM_030992313.1"/>
</dbReference>
<evidence type="ECO:0000256" key="12">
    <source>
        <dbReference type="PIRSR" id="PIRSR607828-1"/>
    </source>
</evidence>
<dbReference type="KEGG" id="spu:593425"/>
<feature type="binding site" evidence="12">
    <location>
        <begin position="168"/>
        <end position="169"/>
    </location>
    <ligand>
        <name>substrate</name>
    </ligand>
</feature>
<dbReference type="FunCoup" id="A0A7M7PAF4">
    <property type="interactions" value="624"/>
</dbReference>
<comment type="cofactor">
    <cofactor evidence="13 14">
        <name>Fe cation</name>
        <dbReference type="ChEBI" id="CHEBI:24875"/>
    </cofactor>
    <text evidence="13 14">Binds 2 iron ions per subunit.</text>
</comment>
<dbReference type="Proteomes" id="UP000007110">
    <property type="component" value="Unassembled WGS sequence"/>
</dbReference>
<comment type="subcellular location">
    <subcellularLocation>
        <location evidence="1 14">Cytoplasm</location>
    </subcellularLocation>
</comment>
<dbReference type="Pfam" id="PF05153">
    <property type="entry name" value="MIOX"/>
    <property type="match status" value="1"/>
</dbReference>
<feature type="binding site" evidence="13">
    <location>
        <position position="280"/>
    </location>
    <ligand>
        <name>Fe cation</name>
        <dbReference type="ChEBI" id="CHEBI:24875"/>
        <label>1</label>
    </ligand>
</feature>
<evidence type="ECO:0000256" key="9">
    <source>
        <dbReference type="ARBA" id="ARBA00023004"/>
    </source>
</evidence>
<dbReference type="EC" id="1.13.99.1" evidence="4 14"/>
<comment type="pathway">
    <text evidence="2 14">Polyol metabolism; myo-inositol degradation into D-glucuronate; D-glucuronate from myo-inositol: step 1/1.</text>
</comment>
<protein>
    <recommendedName>
        <fullName evidence="5 14">Inositol oxygenase</fullName>
        <ecNumber evidence="4 14">1.13.99.1</ecNumber>
    </recommendedName>
    <alternativeName>
        <fullName evidence="10 14">Myo-inositol oxygenase</fullName>
    </alternativeName>
</protein>
<feature type="binding site" evidence="13">
    <location>
        <position position="125"/>
    </location>
    <ligand>
        <name>Fe cation</name>
        <dbReference type="ChEBI" id="CHEBI:24875"/>
        <label>1</label>
    </ligand>
</feature>
<dbReference type="PANTHER" id="PTHR12588">
    <property type="entry name" value="MYOINOSITOL OXYGENASE"/>
    <property type="match status" value="1"/>
</dbReference>
<reference evidence="15" key="2">
    <citation type="submission" date="2021-01" db="UniProtKB">
        <authorList>
            <consortium name="EnsemblMetazoa"/>
        </authorList>
    </citation>
    <scope>IDENTIFICATION</scope>
</reference>
<feature type="binding site" evidence="13">
    <location>
        <position position="247"/>
    </location>
    <ligand>
        <name>Fe cation</name>
        <dbReference type="ChEBI" id="CHEBI:24875"/>
        <label>1</label>
    </ligand>
</feature>
<name>A0A7M7PAF4_STRPU</name>
<dbReference type="PANTHER" id="PTHR12588:SF0">
    <property type="entry name" value="INOSITOL OXYGENASE"/>
    <property type="match status" value="1"/>
</dbReference>
<dbReference type="CTD" id="55586"/>
<dbReference type="GO" id="GO:0019310">
    <property type="term" value="P:inositol catabolic process"/>
    <property type="evidence" value="ECO:0000318"/>
    <property type="project" value="GO_Central"/>
</dbReference>
<comment type="similarity">
    <text evidence="3 14">Belongs to the myo-inositol oxygenase family.</text>
</comment>
<dbReference type="OMA" id="RYNTKYG"/>
<feature type="binding site" evidence="13">
    <location>
        <position position="221"/>
    </location>
    <ligand>
        <name>Fe cation</name>
        <dbReference type="ChEBI" id="CHEBI:24875"/>
        <label>1</label>
    </ligand>
</feature>
<proteinExistence type="inferred from homology"/>
<evidence type="ECO:0000313" key="16">
    <source>
        <dbReference type="Proteomes" id="UP000007110"/>
    </source>
</evidence>
<evidence type="ECO:0000256" key="10">
    <source>
        <dbReference type="ARBA" id="ARBA00029668"/>
    </source>
</evidence>
<evidence type="ECO:0000313" key="15">
    <source>
        <dbReference type="EnsemblMetazoa" id="XP_030848173"/>
    </source>
</evidence>
<dbReference type="OrthoDB" id="5151075at2759"/>
<reference evidence="16" key="1">
    <citation type="submission" date="2015-02" db="EMBL/GenBank/DDBJ databases">
        <title>Genome sequencing for Strongylocentrotus purpuratus.</title>
        <authorList>
            <person name="Murali S."/>
            <person name="Liu Y."/>
            <person name="Vee V."/>
            <person name="English A."/>
            <person name="Wang M."/>
            <person name="Skinner E."/>
            <person name="Han Y."/>
            <person name="Muzny D.M."/>
            <person name="Worley K.C."/>
            <person name="Gibbs R.A."/>
        </authorList>
    </citation>
    <scope>NUCLEOTIDE SEQUENCE</scope>
</reference>
<feature type="binding site" evidence="12">
    <location>
        <begin position="112"/>
        <end position="114"/>
    </location>
    <ligand>
        <name>substrate</name>
    </ligand>
</feature>
<dbReference type="GO" id="GO:0005506">
    <property type="term" value="F:iron ion binding"/>
    <property type="evidence" value="ECO:0007669"/>
    <property type="project" value="InterPro"/>
</dbReference>
<sequence>MENKDNKVDQVLIMDPSLVYRPDISDEEKKFLGLTDLSPDLDFTPGKEEDEFRRFDDDDTDATMAQVKKTYYLMHTNQTYDYVMKQHEKWLSFTLGEMTVMEALDLLNNLIDESDPDTDLPNIYHAFQTAERIREKHPDEDWFHLIGLIHDMGKIMAMHGQPQFSTVGDTFVVGCHPPLSLPYGLKSFTDNPDLNDPRYNTRLGIYKENCGLSKVTMSWGHDEYLYHVLVKNKTTLPDEGLYMVRFHSFYPWHRGNEYTFLMDNKDKEMMKWIHEFNQFDLYSKSDSVPNIDALRPYYQSLIDKYLPGKLKW</sequence>
<evidence type="ECO:0000256" key="1">
    <source>
        <dbReference type="ARBA" id="ARBA00004496"/>
    </source>
</evidence>
<dbReference type="GeneID" id="593425"/>
<evidence type="ECO:0000256" key="13">
    <source>
        <dbReference type="PIRSR" id="PIRSR607828-2"/>
    </source>
</evidence>
<comment type="catalytic activity">
    <reaction evidence="11 14">
        <text>myo-inositol + O2 = D-glucuronate + H2O + H(+)</text>
        <dbReference type="Rhea" id="RHEA:23696"/>
        <dbReference type="ChEBI" id="CHEBI:15377"/>
        <dbReference type="ChEBI" id="CHEBI:15378"/>
        <dbReference type="ChEBI" id="CHEBI:15379"/>
        <dbReference type="ChEBI" id="CHEBI:17268"/>
        <dbReference type="ChEBI" id="CHEBI:58720"/>
        <dbReference type="EC" id="1.13.99.1"/>
    </reaction>
</comment>
<feature type="binding site" evidence="12">
    <location>
        <position position="53"/>
    </location>
    <ligand>
        <name>substrate</name>
    </ligand>
</feature>
<dbReference type="UniPathway" id="UPA00111">
    <property type="reaction ID" value="UER00527"/>
</dbReference>
<evidence type="ECO:0000256" key="3">
    <source>
        <dbReference type="ARBA" id="ARBA00005286"/>
    </source>
</evidence>
<evidence type="ECO:0000256" key="11">
    <source>
        <dbReference type="ARBA" id="ARBA00048271"/>
    </source>
</evidence>
<dbReference type="EnsemblMetazoa" id="XM_030992313">
    <property type="protein sequence ID" value="XP_030848173"/>
    <property type="gene ID" value="LOC593425"/>
</dbReference>
<keyword evidence="6 14" id="KW-0963">Cytoplasm</keyword>
<feature type="binding site" evidence="13">
    <location>
        <position position="151"/>
    </location>
    <ligand>
        <name>Fe cation</name>
        <dbReference type="ChEBI" id="CHEBI:24875"/>
        <label>1</label>
    </ligand>
</feature>
<keyword evidence="7 13" id="KW-0479">Metal-binding</keyword>
<accession>A0A7M7PAF4</accession>
<evidence type="ECO:0000256" key="2">
    <source>
        <dbReference type="ARBA" id="ARBA00005167"/>
    </source>
</evidence>
<keyword evidence="16" id="KW-1185">Reference proteome</keyword>
<evidence type="ECO:0000256" key="5">
    <source>
        <dbReference type="ARBA" id="ARBA00019269"/>
    </source>
</evidence>